<feature type="compositionally biased region" description="Polar residues" evidence="7">
    <location>
        <begin position="366"/>
        <end position="377"/>
    </location>
</feature>
<dbReference type="STRING" id="1432141.A0A015KJA2"/>
<gene>
    <name evidence="10" type="ORF">RirG_112550</name>
</gene>
<evidence type="ECO:0000256" key="5">
    <source>
        <dbReference type="ARBA" id="ARBA00048336"/>
    </source>
</evidence>
<dbReference type="InterPro" id="IPR036412">
    <property type="entry name" value="HAD-like_sf"/>
</dbReference>
<feature type="domain" description="FCP1 homology" evidence="9">
    <location>
        <begin position="164"/>
        <end position="336"/>
    </location>
</feature>
<evidence type="ECO:0000256" key="2">
    <source>
        <dbReference type="ARBA" id="ARBA00022801"/>
    </source>
</evidence>
<comment type="catalytic activity">
    <reaction evidence="5 6">
        <text>O-phospho-L-threonyl-[protein] + H2O = L-threonyl-[protein] + phosphate</text>
        <dbReference type="Rhea" id="RHEA:47004"/>
        <dbReference type="Rhea" id="RHEA-COMP:11060"/>
        <dbReference type="Rhea" id="RHEA-COMP:11605"/>
        <dbReference type="ChEBI" id="CHEBI:15377"/>
        <dbReference type="ChEBI" id="CHEBI:30013"/>
        <dbReference type="ChEBI" id="CHEBI:43474"/>
        <dbReference type="ChEBI" id="CHEBI:61977"/>
        <dbReference type="EC" id="3.1.3.16"/>
    </reaction>
</comment>
<protein>
    <recommendedName>
        <fullName evidence="6">RNA polymerase II subunit A C-terminal domain phosphatase</fullName>
        <ecNumber evidence="6">3.1.3.16</ecNumber>
    </recommendedName>
</protein>
<evidence type="ECO:0000259" key="9">
    <source>
        <dbReference type="PROSITE" id="PS50969"/>
    </source>
</evidence>
<dbReference type="PROSITE" id="PS50969">
    <property type="entry name" value="FCP1"/>
    <property type="match status" value="1"/>
</dbReference>
<dbReference type="PROSITE" id="PS50172">
    <property type="entry name" value="BRCT"/>
    <property type="match status" value="1"/>
</dbReference>
<sequence length="851" mass="97024">MSQVPVLIKIPMEHLPATICNFLVKPGDKIAKSQSLLSYEYKKTIQKRSALATEESEYMDVLTPQIEELKSPTEGELEQFHVKQGETIDRKNNKVVVGVIEPCSHSIQLHGLCALCGTDITTTDHNGIEYAQRATISMAHNVFGLTVSLNEAERLEKETSRRLLEERKLSLIVDLDQTLIHATIDPTVEEWIKDGNDVAEDVRKFTLPDSPIVYYIKLRPGLKEFLRSVSKIYEPHIYTMGTRNYASAVANVIDPDNTIFNERILSRDESGSMTQKDIRRLFPCDNSMVVVIDDRADVWSWSPNLIKVHPYDFFVGIGDINDTYLPKRPVPQTSIPMVIVSEDDSTHKEIPDGADLNNVVEKEPANNASIDENNISFNKDENSKEKEQNNEVNSPEIAEENNIKNDKEVLRDVNISEEKSNREPLKVNTENNTSIDALLKPVQNNKRSFEEISDVDNVDEKSAKKQQFDRNENNEIKDLDQKVSFIEQKSISRPMLADNDTELPHLLKALENIHKQYYEKYDSLQSNSNSNGTPMTPDVTNLIPQMKSQVLKGVNILFTHVIPTNQKRESSDIWILAKEFGAECSANWNNEVTHLVAGDRGTEKVREANRKGDVYIVRKEWLDESIKKWARQLEKDYTLEPNSPRDSETSLISEVDKPLELIIETPSGTDDDDALLSPEIRMEHYESTDWRSALNEVDELLAESGDTSALDESETETESGGRKRLKRYGDVLEVDDRNAKRLKQSPLRQSITFNNDDDDDENESEQAFDKVKKHESDSFYSELTFDGGAHDNEADEVEQDYEDEDADDDYDYGDDDEDYDPGNQSDDEGDDDFDDDEYVQLFEENLRQPNS</sequence>
<dbReference type="PANTHER" id="PTHR23081">
    <property type="entry name" value="RNA POLYMERASE II CTD PHOSPHATASE"/>
    <property type="match status" value="1"/>
</dbReference>
<dbReference type="GO" id="GO:0005634">
    <property type="term" value="C:nucleus"/>
    <property type="evidence" value="ECO:0007669"/>
    <property type="project" value="UniProtKB-SubCell"/>
</dbReference>
<reference evidence="10 11" key="1">
    <citation type="submission" date="2014-02" db="EMBL/GenBank/DDBJ databases">
        <title>Single nucleus genome sequencing reveals high similarity among nuclei of an endomycorrhizal fungus.</title>
        <authorList>
            <person name="Lin K."/>
            <person name="Geurts R."/>
            <person name="Zhang Z."/>
            <person name="Limpens E."/>
            <person name="Saunders D.G."/>
            <person name="Mu D."/>
            <person name="Pang E."/>
            <person name="Cao H."/>
            <person name="Cha H."/>
            <person name="Lin T."/>
            <person name="Zhou Q."/>
            <person name="Shang Y."/>
            <person name="Li Y."/>
            <person name="Ivanov S."/>
            <person name="Sharma T."/>
            <person name="Velzen R.V."/>
            <person name="Ruijter N.D."/>
            <person name="Aanen D.K."/>
            <person name="Win J."/>
            <person name="Kamoun S."/>
            <person name="Bisseling T."/>
            <person name="Huang S."/>
        </authorList>
    </citation>
    <scope>NUCLEOTIDE SEQUENCE [LARGE SCALE GENOMIC DNA]</scope>
    <source>
        <strain evidence="11">DAOM197198w</strain>
    </source>
</reference>
<evidence type="ECO:0000313" key="10">
    <source>
        <dbReference type="EMBL" id="EXX67634.1"/>
    </source>
</evidence>
<dbReference type="InterPro" id="IPR004274">
    <property type="entry name" value="FCP1_dom"/>
</dbReference>
<feature type="compositionally biased region" description="Acidic residues" evidence="7">
    <location>
        <begin position="793"/>
        <end position="836"/>
    </location>
</feature>
<proteinExistence type="predicted"/>
<comment type="caution">
    <text evidence="10">The sequence shown here is derived from an EMBL/GenBank/DDBJ whole genome shotgun (WGS) entry which is preliminary data.</text>
</comment>
<dbReference type="Proteomes" id="UP000022910">
    <property type="component" value="Unassembled WGS sequence"/>
</dbReference>
<dbReference type="EC" id="3.1.3.16" evidence="6"/>
<dbReference type="Gene3D" id="3.40.50.10190">
    <property type="entry name" value="BRCT domain"/>
    <property type="match status" value="1"/>
</dbReference>
<evidence type="ECO:0000256" key="1">
    <source>
        <dbReference type="ARBA" id="ARBA00004123"/>
    </source>
</evidence>
<dbReference type="Pfam" id="PF03031">
    <property type="entry name" value="NIF"/>
    <property type="match status" value="1"/>
</dbReference>
<keyword evidence="11" id="KW-1185">Reference proteome</keyword>
<feature type="compositionally biased region" description="Basic and acidic residues" evidence="7">
    <location>
        <begin position="767"/>
        <end position="777"/>
    </location>
</feature>
<feature type="compositionally biased region" description="Basic and acidic residues" evidence="7">
    <location>
        <begin position="378"/>
        <end position="389"/>
    </location>
</feature>
<feature type="compositionally biased region" description="Basic and acidic residues" evidence="7">
    <location>
        <begin position="401"/>
        <end position="425"/>
    </location>
</feature>
<comment type="catalytic activity">
    <reaction evidence="4 6">
        <text>O-phospho-L-seryl-[protein] + H2O = L-seryl-[protein] + phosphate</text>
        <dbReference type="Rhea" id="RHEA:20629"/>
        <dbReference type="Rhea" id="RHEA-COMP:9863"/>
        <dbReference type="Rhea" id="RHEA-COMP:11604"/>
        <dbReference type="ChEBI" id="CHEBI:15377"/>
        <dbReference type="ChEBI" id="CHEBI:29999"/>
        <dbReference type="ChEBI" id="CHEBI:43474"/>
        <dbReference type="ChEBI" id="CHEBI:83421"/>
        <dbReference type="EC" id="3.1.3.16"/>
    </reaction>
</comment>
<evidence type="ECO:0000256" key="6">
    <source>
        <dbReference type="RuleBase" id="RU366066"/>
    </source>
</evidence>
<keyword evidence="2 6" id="KW-0378">Hydrolase</keyword>
<dbReference type="Pfam" id="PF12738">
    <property type="entry name" value="PTCB-BRCT"/>
    <property type="match status" value="1"/>
</dbReference>
<evidence type="ECO:0000313" key="11">
    <source>
        <dbReference type="Proteomes" id="UP000022910"/>
    </source>
</evidence>
<dbReference type="CDD" id="cd17729">
    <property type="entry name" value="BRCT_CTDP1"/>
    <property type="match status" value="1"/>
</dbReference>
<dbReference type="CDD" id="cd07521">
    <property type="entry name" value="HAD_FCP1-like"/>
    <property type="match status" value="1"/>
</dbReference>
<dbReference type="PANTHER" id="PTHR23081:SF36">
    <property type="entry name" value="RNA POLYMERASE II SUBUNIT A C-TERMINAL DOMAIN PHOSPHATASE"/>
    <property type="match status" value="1"/>
</dbReference>
<dbReference type="Gene3D" id="2.40.50.100">
    <property type="match status" value="1"/>
</dbReference>
<dbReference type="InterPro" id="IPR023214">
    <property type="entry name" value="HAD_sf"/>
</dbReference>
<dbReference type="HOGENOM" id="CLU_007683_0_1_1"/>
<dbReference type="SMART" id="SM00577">
    <property type="entry name" value="CPDc"/>
    <property type="match status" value="1"/>
</dbReference>
<dbReference type="InterPro" id="IPR011947">
    <property type="entry name" value="FCP1_euk"/>
</dbReference>
<dbReference type="EMBL" id="JEMT01017645">
    <property type="protein sequence ID" value="EXX67634.1"/>
    <property type="molecule type" value="Genomic_DNA"/>
</dbReference>
<dbReference type="NCBIfam" id="TIGR02250">
    <property type="entry name" value="FCP1_euk"/>
    <property type="match status" value="1"/>
</dbReference>
<dbReference type="OMA" id="DQTVIHC"/>
<dbReference type="InterPro" id="IPR039189">
    <property type="entry name" value="Fcp1"/>
</dbReference>
<dbReference type="SUPFAM" id="SSF52113">
    <property type="entry name" value="BRCT domain"/>
    <property type="match status" value="1"/>
</dbReference>
<keyword evidence="3 6" id="KW-0539">Nucleus</keyword>
<feature type="compositionally biased region" description="Acidic residues" evidence="7">
    <location>
        <begin position="755"/>
        <end position="766"/>
    </location>
</feature>
<organism evidence="10 11">
    <name type="scientific">Rhizophagus irregularis (strain DAOM 197198w)</name>
    <name type="common">Glomus intraradices</name>
    <dbReference type="NCBI Taxonomy" id="1432141"/>
    <lineage>
        <taxon>Eukaryota</taxon>
        <taxon>Fungi</taxon>
        <taxon>Fungi incertae sedis</taxon>
        <taxon>Mucoromycota</taxon>
        <taxon>Glomeromycotina</taxon>
        <taxon>Glomeromycetes</taxon>
        <taxon>Glomerales</taxon>
        <taxon>Glomeraceae</taxon>
        <taxon>Rhizophagus</taxon>
    </lineage>
</organism>
<comment type="subcellular location">
    <subcellularLocation>
        <location evidence="1 6">Nucleus</location>
    </subcellularLocation>
</comment>
<feature type="domain" description="BRCT" evidence="8">
    <location>
        <begin position="546"/>
        <end position="639"/>
    </location>
</feature>
<evidence type="ECO:0000256" key="7">
    <source>
        <dbReference type="SAM" id="MobiDB-lite"/>
    </source>
</evidence>
<evidence type="ECO:0000256" key="3">
    <source>
        <dbReference type="ARBA" id="ARBA00023242"/>
    </source>
</evidence>
<dbReference type="GO" id="GO:0008420">
    <property type="term" value="F:RNA polymerase II CTD heptapeptide repeat phosphatase activity"/>
    <property type="evidence" value="ECO:0007669"/>
    <property type="project" value="UniProtKB-UniRule"/>
</dbReference>
<dbReference type="AlphaFoldDB" id="A0A015KJA2"/>
<dbReference type="SUPFAM" id="SSF56784">
    <property type="entry name" value="HAD-like"/>
    <property type="match status" value="1"/>
</dbReference>
<accession>A0A015KJA2</accession>
<dbReference type="OrthoDB" id="10249888at2759"/>
<dbReference type="InterPro" id="IPR001357">
    <property type="entry name" value="BRCT_dom"/>
</dbReference>
<dbReference type="Gene3D" id="3.40.50.1000">
    <property type="entry name" value="HAD superfamily/HAD-like"/>
    <property type="match status" value="1"/>
</dbReference>
<name>A0A015KJA2_RHIIW</name>
<evidence type="ECO:0000256" key="4">
    <source>
        <dbReference type="ARBA" id="ARBA00047761"/>
    </source>
</evidence>
<comment type="function">
    <text evidence="6">This promotes the activity of RNA polymerase II.</text>
</comment>
<feature type="region of interest" description="Disordered" evidence="7">
    <location>
        <begin position="703"/>
        <end position="724"/>
    </location>
</feature>
<dbReference type="InterPro" id="IPR036420">
    <property type="entry name" value="BRCT_dom_sf"/>
</dbReference>
<feature type="region of interest" description="Disordered" evidence="7">
    <location>
        <begin position="344"/>
        <end position="432"/>
    </location>
</feature>
<dbReference type="SMART" id="SM00292">
    <property type="entry name" value="BRCT"/>
    <property type="match status" value="1"/>
</dbReference>
<feature type="region of interest" description="Disordered" evidence="7">
    <location>
        <begin position="737"/>
        <end position="836"/>
    </location>
</feature>
<evidence type="ECO:0000259" key="8">
    <source>
        <dbReference type="PROSITE" id="PS50172"/>
    </source>
</evidence>